<evidence type="ECO:0000256" key="6">
    <source>
        <dbReference type="ARBA" id="ARBA00022777"/>
    </source>
</evidence>
<dbReference type="InterPro" id="IPR003594">
    <property type="entry name" value="HATPase_dom"/>
</dbReference>
<accession>A0A345UMS0</accession>
<evidence type="ECO:0000313" key="11">
    <source>
        <dbReference type="EMBL" id="AXJ01772.1"/>
    </source>
</evidence>
<protein>
    <recommendedName>
        <fullName evidence="2">histidine kinase</fullName>
        <ecNumber evidence="2">2.7.13.3</ecNumber>
    </recommendedName>
</protein>
<evidence type="ECO:0000256" key="2">
    <source>
        <dbReference type="ARBA" id="ARBA00012438"/>
    </source>
</evidence>
<evidence type="ECO:0000313" key="12">
    <source>
        <dbReference type="Proteomes" id="UP000254808"/>
    </source>
</evidence>
<organism evidence="11 12">
    <name type="scientific">Cyclonatronum proteinivorum</name>
    <dbReference type="NCBI Taxonomy" id="1457365"/>
    <lineage>
        <taxon>Bacteria</taxon>
        <taxon>Pseudomonadati</taxon>
        <taxon>Balneolota</taxon>
        <taxon>Balneolia</taxon>
        <taxon>Balneolales</taxon>
        <taxon>Cyclonatronaceae</taxon>
        <taxon>Cyclonatronum</taxon>
    </lineage>
</organism>
<gene>
    <name evidence="11" type="ORF">CYPRO_2530</name>
</gene>
<keyword evidence="4" id="KW-0808">Transferase</keyword>
<dbReference type="CDD" id="cd00082">
    <property type="entry name" value="HisKA"/>
    <property type="match status" value="1"/>
</dbReference>
<dbReference type="EC" id="2.7.13.3" evidence="2"/>
<dbReference type="FunFam" id="3.30.565.10:FF:000006">
    <property type="entry name" value="Sensor histidine kinase WalK"/>
    <property type="match status" value="1"/>
</dbReference>
<feature type="transmembrane region" description="Helical" evidence="9">
    <location>
        <begin position="258"/>
        <end position="281"/>
    </location>
</feature>
<evidence type="ECO:0000256" key="5">
    <source>
        <dbReference type="ARBA" id="ARBA00022741"/>
    </source>
</evidence>
<dbReference type="InterPro" id="IPR036097">
    <property type="entry name" value="HisK_dim/P_sf"/>
</dbReference>
<dbReference type="PANTHER" id="PTHR42878:SF7">
    <property type="entry name" value="SENSOR HISTIDINE KINASE GLRK"/>
    <property type="match status" value="1"/>
</dbReference>
<comment type="catalytic activity">
    <reaction evidence="1">
        <text>ATP + protein L-histidine = ADP + protein N-phospho-L-histidine.</text>
        <dbReference type="EC" id="2.7.13.3"/>
    </reaction>
</comment>
<dbReference type="OrthoDB" id="9813151at2"/>
<dbReference type="RefSeq" id="WP_114984929.1">
    <property type="nucleotide sequence ID" value="NZ_CP027806.1"/>
</dbReference>
<keyword evidence="3" id="KW-0597">Phosphoprotein</keyword>
<dbReference type="PROSITE" id="PS50109">
    <property type="entry name" value="HIS_KIN"/>
    <property type="match status" value="1"/>
</dbReference>
<evidence type="ECO:0000256" key="3">
    <source>
        <dbReference type="ARBA" id="ARBA00022553"/>
    </source>
</evidence>
<dbReference type="GO" id="GO:0000156">
    <property type="term" value="F:phosphorelay response regulator activity"/>
    <property type="evidence" value="ECO:0007669"/>
    <property type="project" value="TreeGrafter"/>
</dbReference>
<dbReference type="InterPro" id="IPR036890">
    <property type="entry name" value="HATPase_C_sf"/>
</dbReference>
<reference evidence="11 12" key="1">
    <citation type="submission" date="2018-03" db="EMBL/GenBank/DDBJ databases">
        <title>Phenotypic and genomic properties of Cyclonatronum proteinivorum gen. nov., sp. nov., a haloalkaliphilic bacteroidete from soda lakes possessing Na+-translocating rhodopsin.</title>
        <authorList>
            <person name="Toshchakov S.V."/>
            <person name="Korzhenkov A."/>
            <person name="Samarov N.I."/>
            <person name="Kublanov I.V."/>
            <person name="Muntyan M.S."/>
            <person name="Sorokin D.Y."/>
        </authorList>
    </citation>
    <scope>NUCLEOTIDE SEQUENCE [LARGE SCALE GENOMIC DNA]</scope>
    <source>
        <strain evidence="11 12">Omega</strain>
    </source>
</reference>
<keyword evidence="6 11" id="KW-0418">Kinase</keyword>
<evidence type="ECO:0000256" key="8">
    <source>
        <dbReference type="ARBA" id="ARBA00023012"/>
    </source>
</evidence>
<keyword evidence="9" id="KW-0472">Membrane</keyword>
<dbReference type="Gene3D" id="3.30.450.20">
    <property type="entry name" value="PAS domain"/>
    <property type="match status" value="1"/>
</dbReference>
<dbReference type="Gene3D" id="3.30.565.10">
    <property type="entry name" value="Histidine kinase-like ATPase, C-terminal domain"/>
    <property type="match status" value="1"/>
</dbReference>
<evidence type="ECO:0000256" key="7">
    <source>
        <dbReference type="ARBA" id="ARBA00022840"/>
    </source>
</evidence>
<dbReference type="Pfam" id="PF00512">
    <property type="entry name" value="HisKA"/>
    <property type="match status" value="1"/>
</dbReference>
<keyword evidence="5" id="KW-0547">Nucleotide-binding</keyword>
<evidence type="ECO:0000259" key="10">
    <source>
        <dbReference type="PROSITE" id="PS50109"/>
    </source>
</evidence>
<dbReference type="Gene3D" id="1.10.287.130">
    <property type="match status" value="1"/>
</dbReference>
<dbReference type="GO" id="GO:0030295">
    <property type="term" value="F:protein kinase activator activity"/>
    <property type="evidence" value="ECO:0007669"/>
    <property type="project" value="TreeGrafter"/>
</dbReference>
<dbReference type="Proteomes" id="UP000254808">
    <property type="component" value="Chromosome"/>
</dbReference>
<keyword evidence="9" id="KW-1133">Transmembrane helix</keyword>
<sequence>MPLRTRFLLLLLFIFLSISAIVWFVVRPAYEEVLLNERTTIITENQRERIDRLNAQTNSWIDMMFEYEQVLVRTGSINQTELLFRGYSAIFPAFEILRLIEAETGEYIEFRSQDSYGELRFDLIIPYIEPANNSDGEPAYSVQWIADLDTIVLSRYIDLGGEIFLVTGVFNASYFQDTLFRFNLGFPAKAALWLSDGSGVGLNGIDMPAPAFSQLTLVEQQLFEKEVRIMIASPVPLFGAQHALYFAYDDLRRDVQTLFLQNLGLLMLAFFGIWIASFILFEKLTKPLRTFITDLQPFSSFDFGKPLRPIALPELREVSETMEGIRQKLQHYQEINVEKIISSQQRIMTMTEHSSDLIAFFDGSNKFVRFNAQFKQLFSELESPMPQDITSLFEMANVRVMKEGVAQQEADPPVTIQKRQLELAFTIGEEKEYYFTAQVLRLFNEKGDPLGGQFMLYDLTDERELDRKRNEMINIIVHELKNPITGIQGLITILRSEELGEDDRKEFYKIIDDSASDLFGIVQRFLQVAKLESGGIQGEAESVDMAALITRISRDLETTLRDKKIRFNQIIEEDIPPVEAVPDLMNDVIRNLLSNAVKYGPENRTIDVSAQTEITDEGTRHFVFAVTDYGFGIKEEYKDQIFKKFFRIKEYKAVQGTGLGLPYVKEIIEKHRGSITVDSNESIGSRFTVRLPYPIISKDD</sequence>
<dbReference type="AlphaFoldDB" id="A0A345UMS0"/>
<dbReference type="GO" id="GO:0005524">
    <property type="term" value="F:ATP binding"/>
    <property type="evidence" value="ECO:0007669"/>
    <property type="project" value="UniProtKB-KW"/>
</dbReference>
<dbReference type="KEGG" id="cprv:CYPRO_2530"/>
<dbReference type="SMART" id="SM00387">
    <property type="entry name" value="HATPase_c"/>
    <property type="match status" value="1"/>
</dbReference>
<dbReference type="InterPro" id="IPR003661">
    <property type="entry name" value="HisK_dim/P_dom"/>
</dbReference>
<dbReference type="PRINTS" id="PR00344">
    <property type="entry name" value="BCTRLSENSOR"/>
</dbReference>
<feature type="transmembrane region" description="Helical" evidence="9">
    <location>
        <begin position="7"/>
        <end position="26"/>
    </location>
</feature>
<keyword evidence="12" id="KW-1185">Reference proteome</keyword>
<dbReference type="InterPro" id="IPR005467">
    <property type="entry name" value="His_kinase_dom"/>
</dbReference>
<proteinExistence type="predicted"/>
<keyword evidence="9" id="KW-0812">Transmembrane</keyword>
<dbReference type="Pfam" id="PF02518">
    <property type="entry name" value="HATPase_c"/>
    <property type="match status" value="1"/>
</dbReference>
<dbReference type="InterPro" id="IPR050351">
    <property type="entry name" value="BphY/WalK/GraS-like"/>
</dbReference>
<keyword evidence="7" id="KW-0067">ATP-binding</keyword>
<dbReference type="GO" id="GO:0007234">
    <property type="term" value="P:osmosensory signaling via phosphorelay pathway"/>
    <property type="evidence" value="ECO:0007669"/>
    <property type="project" value="TreeGrafter"/>
</dbReference>
<name>A0A345UMS0_9BACT</name>
<keyword evidence="8" id="KW-0902">Two-component regulatory system</keyword>
<dbReference type="PANTHER" id="PTHR42878">
    <property type="entry name" value="TWO-COMPONENT HISTIDINE KINASE"/>
    <property type="match status" value="1"/>
</dbReference>
<feature type="domain" description="Histidine kinase" evidence="10">
    <location>
        <begin position="475"/>
        <end position="695"/>
    </location>
</feature>
<evidence type="ECO:0000256" key="4">
    <source>
        <dbReference type="ARBA" id="ARBA00022679"/>
    </source>
</evidence>
<dbReference type="SUPFAM" id="SSF47384">
    <property type="entry name" value="Homodimeric domain of signal transducing histidine kinase"/>
    <property type="match status" value="1"/>
</dbReference>
<dbReference type="SMART" id="SM00388">
    <property type="entry name" value="HisKA"/>
    <property type="match status" value="1"/>
</dbReference>
<dbReference type="InterPro" id="IPR004358">
    <property type="entry name" value="Sig_transdc_His_kin-like_C"/>
</dbReference>
<evidence type="ECO:0000256" key="1">
    <source>
        <dbReference type="ARBA" id="ARBA00000085"/>
    </source>
</evidence>
<dbReference type="SUPFAM" id="SSF55874">
    <property type="entry name" value="ATPase domain of HSP90 chaperone/DNA topoisomerase II/histidine kinase"/>
    <property type="match status" value="1"/>
</dbReference>
<evidence type="ECO:0000256" key="9">
    <source>
        <dbReference type="SAM" id="Phobius"/>
    </source>
</evidence>
<dbReference type="GO" id="GO:0000155">
    <property type="term" value="F:phosphorelay sensor kinase activity"/>
    <property type="evidence" value="ECO:0007669"/>
    <property type="project" value="InterPro"/>
</dbReference>
<dbReference type="EMBL" id="CP027806">
    <property type="protein sequence ID" value="AXJ01772.1"/>
    <property type="molecule type" value="Genomic_DNA"/>
</dbReference>